<gene>
    <name evidence="1" type="primary">casB</name>
    <name evidence="1" type="ORF">FNN84_08655</name>
</gene>
<dbReference type="Proteomes" id="UP000839746">
    <property type="component" value="Unassembled WGS sequence"/>
</dbReference>
<reference evidence="1" key="1">
    <citation type="submission" date="2019-07" db="EMBL/GenBank/DDBJ databases">
        <authorList>
            <person name="Ashton P.M."/>
            <person name="Dallman T."/>
            <person name="Nair S."/>
            <person name="De Pinna E."/>
            <person name="Peters T."/>
            <person name="Grant K."/>
        </authorList>
    </citation>
    <scope>NUCLEOTIDE SEQUENCE [LARGE SCALE GENOMIC DNA]</scope>
    <source>
        <strain evidence="1">107213</strain>
    </source>
</reference>
<dbReference type="Gene3D" id="1.10.520.40">
    <property type="entry name" value="CRISPR-associated protein Cse2"/>
    <property type="match status" value="1"/>
</dbReference>
<dbReference type="NCBIfam" id="TIGR02548">
    <property type="entry name" value="casB_cse2"/>
    <property type="match status" value="1"/>
</dbReference>
<dbReference type="EMBL" id="AAILSQ010000007">
    <property type="protein sequence ID" value="ECF6051268.1"/>
    <property type="molecule type" value="Genomic_DNA"/>
</dbReference>
<sequence length="208" mass="24109">MLNSNTAALCRILNPDAQKALLDWFATLSERYERKNDKRINGRAWRAELKRMTPPYGVMMCEGYDALRQSLLNYMRLQPLDEMALALFVSVVVHVKSHVAIHIKNHQEKISFAAQLGEKLNGSTPCVSALRFERLQKASDPETFCQLLIQAVKIRGSNGVNILSLADSIFLWMDEWQRRENHQPEFRNPFERNRTRWANEYLSTSRGK</sequence>
<proteinExistence type="predicted"/>
<dbReference type="InterPro" id="IPR038287">
    <property type="entry name" value="Cse2_sf"/>
</dbReference>
<dbReference type="Pfam" id="PF09485">
    <property type="entry name" value="CRISPR_Cse2"/>
    <property type="match status" value="1"/>
</dbReference>
<protein>
    <submittedName>
        <fullName evidence="1">Type I-E CRISPR-associated protein Cse2/CasB</fullName>
    </submittedName>
</protein>
<dbReference type="AlphaFoldDB" id="A0A5Y2RZM0"/>
<organism evidence="1">
    <name type="scientific">Salmonella enterica subsp. salamae</name>
    <dbReference type="NCBI Taxonomy" id="59202"/>
    <lineage>
        <taxon>Bacteria</taxon>
        <taxon>Pseudomonadati</taxon>
        <taxon>Pseudomonadota</taxon>
        <taxon>Gammaproteobacteria</taxon>
        <taxon>Enterobacterales</taxon>
        <taxon>Enterobacteriaceae</taxon>
        <taxon>Salmonella</taxon>
    </lineage>
</organism>
<accession>A0A5Y2RZM0</accession>
<comment type="caution">
    <text evidence="1">The sequence shown here is derived from an EMBL/GenBank/DDBJ whole genome shotgun (WGS) entry which is preliminary data.</text>
</comment>
<evidence type="ECO:0000313" key="1">
    <source>
        <dbReference type="EMBL" id="ECF6051268.1"/>
    </source>
</evidence>
<dbReference type="InterPro" id="IPR013382">
    <property type="entry name" value="CRISPR-assoc_prot_Cse2"/>
</dbReference>
<name>A0A5Y2RZM0_SALER</name>